<keyword evidence="2" id="KW-0812">Transmembrane</keyword>
<evidence type="ECO:0000256" key="1">
    <source>
        <dbReference type="SAM" id="MobiDB-lite"/>
    </source>
</evidence>
<keyword evidence="5" id="KW-1185">Reference proteome</keyword>
<evidence type="ECO:0000256" key="2">
    <source>
        <dbReference type="SAM" id="Phobius"/>
    </source>
</evidence>
<feature type="domain" description="Formylmethanofuran dehydrogenase subunit E" evidence="3">
    <location>
        <begin position="699"/>
        <end position="787"/>
    </location>
</feature>
<feature type="compositionally biased region" description="Low complexity" evidence="1">
    <location>
        <begin position="904"/>
        <end position="946"/>
    </location>
</feature>
<feature type="compositionally biased region" description="Low complexity" evidence="1">
    <location>
        <begin position="885"/>
        <end position="895"/>
    </location>
</feature>
<evidence type="ECO:0000313" key="5">
    <source>
        <dbReference type="Proteomes" id="UP000066376"/>
    </source>
</evidence>
<dbReference type="Proteomes" id="UP000066376">
    <property type="component" value="Chromosome"/>
</dbReference>
<dbReference type="RefSeq" id="WP_235592333.1">
    <property type="nucleotide sequence ID" value="NZ_CP014265.1"/>
</dbReference>
<feature type="region of interest" description="Disordered" evidence="1">
    <location>
        <begin position="885"/>
        <end position="996"/>
    </location>
</feature>
<feature type="compositionally biased region" description="Polar residues" evidence="1">
    <location>
        <begin position="984"/>
        <end position="996"/>
    </location>
</feature>
<evidence type="ECO:0000313" key="4">
    <source>
        <dbReference type="EMBL" id="AMK16222.1"/>
    </source>
</evidence>
<sequence>MACLICAINGVSAENLDGIDDSNLSIGSTYINEFSTVENSDNSESSFSVNKMELSSYNNILSDDSVDIKASNNKNSIKDSGSSNVSVNVKVNYEYPSDSSQVVPDFYVVSNGNYLNFTKAYDFNKKAYVLNINGPLEDSYNITALTSGYIDQSKVISGSLISELVTFDLKATAAYKLGKDVTAAADKALNFKDADDILVVTTAGVAKLNGKNSEEAIEGILNYGNIIDYTDILMLRQSALDPIDFAFIIKKGNQLKAVIFENGSTKQSYLGTISENMTRKEWNNYYNAIKGVNAWSFASLANGWVAGVSREVLQEGAFHGHICEGTLGGYSIVQALLKYYPPVKETQTEGVGSPGDVTSYKILGVPGGSDDDAAIFFLDATIGKTGYVGVDTTATGATENMIGFIRWYARNNTGDLIIMSLNSTNVKKIFTKETGINPDDGSLEELKYCSWWINKINNDPGCLVDFLYEFTALNADQYYYLMGSSTDVNVAEHSVQAIDAHGLDMEYILSLNLPKATRSNIETIKATLTDDQMKQIGINAANIGKSLFKEELGIDIDRDAVDFAVFTSAGYVYLDGQETVKVRDGLYESLGTSLYSKNMLQYHQALWKPLWFAFILRHPDTKEVHAAYLRYNSDGTFFIGDLEGDKVIDIGINTLNDSAKLRKIEKTFAPDGNWFSVQTIANAWRSHPVFEQILSFLYHNHVCPGVQPGFFITDHIESNYPLGENESYTYIASTTFCKDDSMTYLLGISPGMGTFLVKKLPKNETVSEYVDGGTYQGVLVVWDDNLKVGKATILSFKWGNIDTSMYGTSEAKRATQIEAYIDLYNGVNNPNIKASPVVSTDCEKWITEEQFNMLKTGVGDENVIRYIQGLDNVTKEDLLKAMENNTNIENSSNSDSKSKGTSINNNSNFNSNSNTNSNSNSNSNSNTNSNSNSNSNSNTNSNSNSNGVVSTPSHKPSHYASVGTFGAVATASPNEDGLSEDTNPDNPSDASSYEVSKTSATKSADSNALIYAIIGVLAIGILLGLGYIRRK</sequence>
<dbReference type="KEGG" id="mol:YLM1_1667"/>
<dbReference type="SUPFAM" id="SSF143555">
    <property type="entry name" value="FwdE-like"/>
    <property type="match status" value="2"/>
</dbReference>
<dbReference type="AlphaFoldDB" id="A0A126R2D0"/>
<protein>
    <submittedName>
        <fullName evidence="4">Formylmethanofuran dehydrogenase subunit E metal-binding domain-containing protein</fullName>
    </submittedName>
</protein>
<organism evidence="4 5">
    <name type="scientific">Methanobrevibacter olleyae</name>
    <dbReference type="NCBI Taxonomy" id="294671"/>
    <lineage>
        <taxon>Archaea</taxon>
        <taxon>Methanobacteriati</taxon>
        <taxon>Methanobacteriota</taxon>
        <taxon>Methanomada group</taxon>
        <taxon>Methanobacteria</taxon>
        <taxon>Methanobacteriales</taxon>
        <taxon>Methanobacteriaceae</taxon>
        <taxon>Methanobrevibacter</taxon>
    </lineage>
</organism>
<proteinExistence type="predicted"/>
<dbReference type="PATRIC" id="fig|294671.3.peg.1733"/>
<feature type="transmembrane region" description="Helical" evidence="2">
    <location>
        <begin position="1008"/>
        <end position="1028"/>
    </location>
</feature>
<keyword evidence="2" id="KW-0472">Membrane</keyword>
<dbReference type="Pfam" id="PF02663">
    <property type="entry name" value="FmdE"/>
    <property type="match status" value="2"/>
</dbReference>
<reference evidence="4 5" key="1">
    <citation type="journal article" date="2016" name="Genome Announc.">
        <title>Draft Genome Sequence of the Rumen Methanogen Methanobrevibacter olleyae YLM1.</title>
        <authorList>
            <person name="Kelly W.J."/>
            <person name="Li D."/>
            <person name="Lambie S.C."/>
            <person name="Cox F."/>
            <person name="Attwood G.T."/>
            <person name="Altermann E."/>
            <person name="Leahy S.C."/>
        </authorList>
    </citation>
    <scope>NUCLEOTIDE SEQUENCE [LARGE SCALE GENOMIC DNA]</scope>
    <source>
        <strain evidence="4 5">YLM1</strain>
    </source>
</reference>
<dbReference type="Gene3D" id="3.30.1330.130">
    <property type="match status" value="1"/>
</dbReference>
<feature type="domain" description="Formylmethanofuran dehydrogenase subunit E" evidence="3">
    <location>
        <begin position="318"/>
        <end position="422"/>
    </location>
</feature>
<dbReference type="STRING" id="294671.YLM1_1667"/>
<evidence type="ECO:0000259" key="3">
    <source>
        <dbReference type="Pfam" id="PF02663"/>
    </source>
</evidence>
<gene>
    <name evidence="4" type="ORF">YLM1_1667</name>
</gene>
<reference evidence="5" key="2">
    <citation type="submission" date="2016-02" db="EMBL/GenBank/DDBJ databases">
        <title>The draft genome sequence of the rumen methanogen Methanobrevibacter olleyae YLM1.</title>
        <authorList>
            <consortium name="New Zealand Agricultural Greenhouse Gas Research Centre/Pastoral Greenhouse Gas Research Consortium"/>
            <person name="Kelly W.J."/>
            <person name="Li D."/>
            <person name="Lambie S.C."/>
            <person name="Attwood G.T."/>
            <person name="Altermann E."/>
            <person name="Leahy S.C."/>
        </authorList>
    </citation>
    <scope>NUCLEOTIDE SEQUENCE [LARGE SCALE GENOMIC DNA]</scope>
    <source>
        <strain evidence="5">YLM1</strain>
    </source>
</reference>
<accession>A0A126R2D0</accession>
<keyword evidence="2" id="KW-1133">Transmembrane helix</keyword>
<dbReference type="EMBL" id="CP014265">
    <property type="protein sequence ID" value="AMK16222.1"/>
    <property type="molecule type" value="Genomic_DNA"/>
</dbReference>
<name>A0A126R2D0_METOL</name>
<dbReference type="InterPro" id="IPR003814">
    <property type="entry name" value="FmdEsu_dom"/>
</dbReference>
<dbReference type="GeneID" id="28489980"/>